<feature type="chain" id="PRO_5004228943" description="DUF302 domain-containing protein" evidence="1">
    <location>
        <begin position="27"/>
        <end position="169"/>
    </location>
</feature>
<dbReference type="PANTHER" id="PTHR38342:SF1">
    <property type="entry name" value="SLR5037 PROTEIN"/>
    <property type="match status" value="1"/>
</dbReference>
<dbReference type="STRING" id="292415.Tbd_0905"/>
<dbReference type="InterPro" id="IPR035923">
    <property type="entry name" value="TT1751-like_sf"/>
</dbReference>
<name>Q3SKC7_THIDA</name>
<dbReference type="KEGG" id="tbd:Tbd_0905"/>
<gene>
    <name evidence="3" type="ordered locus">Tbd_0905</name>
</gene>
<protein>
    <recommendedName>
        <fullName evidence="2">DUF302 domain-containing protein</fullName>
    </recommendedName>
</protein>
<dbReference type="Gene3D" id="3.30.310.70">
    <property type="entry name" value="TT1751-like domain"/>
    <property type="match status" value="1"/>
</dbReference>
<dbReference type="AlphaFoldDB" id="Q3SKC7"/>
<dbReference type="SUPFAM" id="SSF103247">
    <property type="entry name" value="TT1751-like"/>
    <property type="match status" value="1"/>
</dbReference>
<proteinExistence type="predicted"/>
<dbReference type="HOGENOM" id="CLU_1577773_0_0_4"/>
<reference evidence="3 4" key="1">
    <citation type="journal article" date="2006" name="J. Bacteriol.">
        <title>The genome sequence of the obligately chemolithoautotrophic, facultatively anaerobic bacterium Thiobacillus denitrificans.</title>
        <authorList>
            <person name="Beller H.R."/>
            <person name="Chain P.S."/>
            <person name="Letain T.E."/>
            <person name="Chakicherla A."/>
            <person name="Larimer F.W."/>
            <person name="Richardson P.M."/>
            <person name="Coleman M.A."/>
            <person name="Wood A.P."/>
            <person name="Kelly D.P."/>
        </authorList>
    </citation>
    <scope>NUCLEOTIDE SEQUENCE [LARGE SCALE GENOMIC DNA]</scope>
    <source>
        <strain evidence="3 4">ATCC 25259</strain>
    </source>
</reference>
<organism evidence="3 4">
    <name type="scientific">Thiobacillus denitrificans (strain ATCC 25259 / T1)</name>
    <dbReference type="NCBI Taxonomy" id="292415"/>
    <lineage>
        <taxon>Bacteria</taxon>
        <taxon>Pseudomonadati</taxon>
        <taxon>Pseudomonadota</taxon>
        <taxon>Betaproteobacteria</taxon>
        <taxon>Nitrosomonadales</taxon>
        <taxon>Thiobacillaceae</taxon>
        <taxon>Thiobacillus</taxon>
    </lineage>
</organism>
<dbReference type="OrthoDB" id="9783833at2"/>
<dbReference type="RefSeq" id="WP_011311417.1">
    <property type="nucleotide sequence ID" value="NC_007404.1"/>
</dbReference>
<dbReference type="Proteomes" id="UP000008291">
    <property type="component" value="Chromosome"/>
</dbReference>
<evidence type="ECO:0000259" key="2">
    <source>
        <dbReference type="Pfam" id="PF03625"/>
    </source>
</evidence>
<keyword evidence="4" id="KW-1185">Reference proteome</keyword>
<keyword evidence="1" id="KW-0732">Signal</keyword>
<dbReference type="InterPro" id="IPR005180">
    <property type="entry name" value="DUF302"/>
</dbReference>
<dbReference type="Pfam" id="PF03625">
    <property type="entry name" value="DUF302"/>
    <property type="match status" value="1"/>
</dbReference>
<dbReference type="CDD" id="cd14797">
    <property type="entry name" value="DUF302"/>
    <property type="match status" value="1"/>
</dbReference>
<evidence type="ECO:0000313" key="4">
    <source>
        <dbReference type="Proteomes" id="UP000008291"/>
    </source>
</evidence>
<feature type="signal peptide" evidence="1">
    <location>
        <begin position="1"/>
        <end position="26"/>
    </location>
</feature>
<evidence type="ECO:0000313" key="3">
    <source>
        <dbReference type="EMBL" id="AAZ96858.1"/>
    </source>
</evidence>
<dbReference type="PANTHER" id="PTHR38342">
    <property type="entry name" value="SLR5037 PROTEIN"/>
    <property type="match status" value="1"/>
</dbReference>
<evidence type="ECO:0000256" key="1">
    <source>
        <dbReference type="SAM" id="SignalP"/>
    </source>
</evidence>
<dbReference type="eggNOG" id="COG3439">
    <property type="taxonomic scope" value="Bacteria"/>
</dbReference>
<sequence>MSVTHSNWKRALGALLFALHPAALWADAPAVVETDVKYEVTVTDALSAVREMLVSALEARNYAIINVLDVQQGLASRGIDAHPLQLVEFCNLTRAYTITRHVPEFELFAPCRVALFEKDGKTTVMVHRPAHVLSLLAKEPKLSDEGRGNLERFDADLKALLAELAQGGF</sequence>
<dbReference type="EMBL" id="CP000116">
    <property type="protein sequence ID" value="AAZ96858.1"/>
    <property type="molecule type" value="Genomic_DNA"/>
</dbReference>
<accession>Q3SKC7</accession>
<feature type="domain" description="DUF302" evidence="2">
    <location>
        <begin position="68"/>
        <end position="129"/>
    </location>
</feature>